<protein>
    <submittedName>
        <fullName evidence="2">Transcriptional regulator</fullName>
    </submittedName>
</protein>
<accession>A0ABY5L4M0</accession>
<evidence type="ECO:0000259" key="1">
    <source>
        <dbReference type="Pfam" id="PF13601"/>
    </source>
</evidence>
<dbReference type="Proteomes" id="UP001058533">
    <property type="component" value="Chromosome"/>
</dbReference>
<dbReference type="InterPro" id="IPR027395">
    <property type="entry name" value="WH_DNA-bd_dom"/>
</dbReference>
<keyword evidence="3" id="KW-1185">Reference proteome</keyword>
<dbReference type="InterPro" id="IPR036390">
    <property type="entry name" value="WH_DNA-bd_sf"/>
</dbReference>
<dbReference type="PANTHER" id="PTHR37318:SF1">
    <property type="entry name" value="BSL7504 PROTEIN"/>
    <property type="match status" value="1"/>
</dbReference>
<gene>
    <name evidence="2" type="ORF">NMP03_11120</name>
</gene>
<organism evidence="2 3">
    <name type="scientific">Sphingomonas qomolangmaensis</name>
    <dbReference type="NCBI Taxonomy" id="2918765"/>
    <lineage>
        <taxon>Bacteria</taxon>
        <taxon>Pseudomonadati</taxon>
        <taxon>Pseudomonadota</taxon>
        <taxon>Alphaproteobacteria</taxon>
        <taxon>Sphingomonadales</taxon>
        <taxon>Sphingomonadaceae</taxon>
        <taxon>Sphingomonas</taxon>
    </lineage>
</organism>
<sequence>MSGRIAFDPVLHSPVRLQMCALLSAVDEAEYALIRAEVDVSESVLSKHARQLEEAGYLRIRKATLAARQRTWLSLTAQGRQAFAAHVRELTRLAGIAQAAE</sequence>
<name>A0ABY5L4M0_9SPHN</name>
<reference evidence="2" key="1">
    <citation type="submission" date="2022-07" db="EMBL/GenBank/DDBJ databases">
        <title>Sphingomonas sp. nov., a novel bacterium isolated from the north slope of the Mount Everest.</title>
        <authorList>
            <person name="Cui X."/>
            <person name="Liu Y."/>
        </authorList>
    </citation>
    <scope>NUCLEOTIDE SEQUENCE</scope>
    <source>
        <strain evidence="2">S5-59</strain>
    </source>
</reference>
<evidence type="ECO:0000313" key="3">
    <source>
        <dbReference type="Proteomes" id="UP001058533"/>
    </source>
</evidence>
<dbReference type="InterPro" id="IPR036388">
    <property type="entry name" value="WH-like_DNA-bd_sf"/>
</dbReference>
<evidence type="ECO:0000313" key="2">
    <source>
        <dbReference type="EMBL" id="UUL81747.1"/>
    </source>
</evidence>
<proteinExistence type="predicted"/>
<dbReference type="EMBL" id="CP101740">
    <property type="protein sequence ID" value="UUL81747.1"/>
    <property type="molecule type" value="Genomic_DNA"/>
</dbReference>
<feature type="domain" description="Winged helix DNA-binding" evidence="1">
    <location>
        <begin position="15"/>
        <end position="93"/>
    </location>
</feature>
<dbReference type="Pfam" id="PF13601">
    <property type="entry name" value="HTH_34"/>
    <property type="match status" value="1"/>
</dbReference>
<dbReference type="Gene3D" id="1.10.10.10">
    <property type="entry name" value="Winged helix-like DNA-binding domain superfamily/Winged helix DNA-binding domain"/>
    <property type="match status" value="1"/>
</dbReference>
<dbReference type="SUPFAM" id="SSF46785">
    <property type="entry name" value="Winged helix' DNA-binding domain"/>
    <property type="match status" value="1"/>
</dbReference>
<dbReference type="PANTHER" id="PTHR37318">
    <property type="entry name" value="BSL7504 PROTEIN"/>
    <property type="match status" value="1"/>
</dbReference>
<dbReference type="RefSeq" id="WP_256505472.1">
    <property type="nucleotide sequence ID" value="NZ_CP101740.1"/>
</dbReference>